<keyword evidence="3" id="KW-1185">Reference proteome</keyword>
<sequence length="103" mass="11222">MWALSWSWRDTSYSARRIVVPPALRRWWKTKGCCAEGKPSSGGSWRTEAGRRATHAATTRSASVCGVADAVARRERTRRERKSVGSRGAAAQGSPPPGMAVHN</sequence>
<accession>A0AB34ISH4</accession>
<feature type="compositionally biased region" description="Pro residues" evidence="1">
    <location>
        <begin position="94"/>
        <end position="103"/>
    </location>
</feature>
<dbReference type="Proteomes" id="UP001515480">
    <property type="component" value="Unassembled WGS sequence"/>
</dbReference>
<feature type="region of interest" description="Disordered" evidence="1">
    <location>
        <begin position="35"/>
        <end position="103"/>
    </location>
</feature>
<organism evidence="2 3">
    <name type="scientific">Prymnesium parvum</name>
    <name type="common">Toxic golden alga</name>
    <dbReference type="NCBI Taxonomy" id="97485"/>
    <lineage>
        <taxon>Eukaryota</taxon>
        <taxon>Haptista</taxon>
        <taxon>Haptophyta</taxon>
        <taxon>Prymnesiophyceae</taxon>
        <taxon>Prymnesiales</taxon>
        <taxon>Prymnesiaceae</taxon>
        <taxon>Prymnesium</taxon>
    </lineage>
</organism>
<gene>
    <name evidence="2" type="ORF">AB1Y20_010858</name>
</gene>
<evidence type="ECO:0000313" key="2">
    <source>
        <dbReference type="EMBL" id="KAL1504452.1"/>
    </source>
</evidence>
<dbReference type="EMBL" id="JBGBPQ010000020">
    <property type="protein sequence ID" value="KAL1504452.1"/>
    <property type="molecule type" value="Genomic_DNA"/>
</dbReference>
<reference evidence="2 3" key="1">
    <citation type="journal article" date="2024" name="Science">
        <title>Giant polyketide synthase enzymes in the biosynthesis of giant marine polyether toxins.</title>
        <authorList>
            <person name="Fallon T.R."/>
            <person name="Shende V.V."/>
            <person name="Wierzbicki I.H."/>
            <person name="Pendleton A.L."/>
            <person name="Watervoot N.F."/>
            <person name="Auber R.P."/>
            <person name="Gonzalez D.J."/>
            <person name="Wisecaver J.H."/>
            <person name="Moore B.S."/>
        </authorList>
    </citation>
    <scope>NUCLEOTIDE SEQUENCE [LARGE SCALE GENOMIC DNA]</scope>
    <source>
        <strain evidence="2 3">12B1</strain>
    </source>
</reference>
<evidence type="ECO:0000313" key="3">
    <source>
        <dbReference type="Proteomes" id="UP001515480"/>
    </source>
</evidence>
<comment type="caution">
    <text evidence="2">The sequence shown here is derived from an EMBL/GenBank/DDBJ whole genome shotgun (WGS) entry which is preliminary data.</text>
</comment>
<dbReference type="AlphaFoldDB" id="A0AB34ISH4"/>
<proteinExistence type="predicted"/>
<name>A0AB34ISH4_PRYPA</name>
<evidence type="ECO:0000256" key="1">
    <source>
        <dbReference type="SAM" id="MobiDB-lite"/>
    </source>
</evidence>
<protein>
    <submittedName>
        <fullName evidence="2">Uncharacterized protein</fullName>
    </submittedName>
</protein>